<name>A0ABD2YT97_9GENT</name>
<organism evidence="2 3">
    <name type="scientific">Cinchona calisaya</name>
    <dbReference type="NCBI Taxonomy" id="153742"/>
    <lineage>
        <taxon>Eukaryota</taxon>
        <taxon>Viridiplantae</taxon>
        <taxon>Streptophyta</taxon>
        <taxon>Embryophyta</taxon>
        <taxon>Tracheophyta</taxon>
        <taxon>Spermatophyta</taxon>
        <taxon>Magnoliopsida</taxon>
        <taxon>eudicotyledons</taxon>
        <taxon>Gunneridae</taxon>
        <taxon>Pentapetalae</taxon>
        <taxon>asterids</taxon>
        <taxon>lamiids</taxon>
        <taxon>Gentianales</taxon>
        <taxon>Rubiaceae</taxon>
        <taxon>Cinchonoideae</taxon>
        <taxon>Cinchoneae</taxon>
        <taxon>Cinchona</taxon>
    </lineage>
</organism>
<gene>
    <name evidence="2" type="ORF">ACH5RR_028853</name>
</gene>
<dbReference type="EMBL" id="JBJUIK010000012">
    <property type="protein sequence ID" value="KAL3509452.1"/>
    <property type="molecule type" value="Genomic_DNA"/>
</dbReference>
<reference evidence="2 3" key="1">
    <citation type="submission" date="2024-11" db="EMBL/GenBank/DDBJ databases">
        <title>A near-complete genome assembly of Cinchona calisaya.</title>
        <authorList>
            <person name="Lian D.C."/>
            <person name="Zhao X.W."/>
            <person name="Wei L."/>
        </authorList>
    </citation>
    <scope>NUCLEOTIDE SEQUENCE [LARGE SCALE GENOMIC DNA]</scope>
    <source>
        <tissue evidence="2">Nenye</tissue>
    </source>
</reference>
<comment type="caution">
    <text evidence="2">The sequence shown here is derived from an EMBL/GenBank/DDBJ whole genome shotgun (WGS) entry which is preliminary data.</text>
</comment>
<protein>
    <submittedName>
        <fullName evidence="2">Uncharacterized protein</fullName>
    </submittedName>
</protein>
<dbReference type="AlphaFoldDB" id="A0ABD2YT97"/>
<accession>A0ABD2YT97</accession>
<evidence type="ECO:0000313" key="2">
    <source>
        <dbReference type="EMBL" id="KAL3509452.1"/>
    </source>
</evidence>
<keyword evidence="3" id="KW-1185">Reference proteome</keyword>
<sequence length="94" mass="9925">MDLNGEKERAYPFGFGFNLGHQRNEGKGENEDDLLRSCTMAEEGENTKSNFVSTKGKEGDDAGVDESVTCVDVSLDVSIGEGNASGSSGKQATT</sequence>
<evidence type="ECO:0000313" key="3">
    <source>
        <dbReference type="Proteomes" id="UP001630127"/>
    </source>
</evidence>
<dbReference type="Proteomes" id="UP001630127">
    <property type="component" value="Unassembled WGS sequence"/>
</dbReference>
<proteinExistence type="predicted"/>
<evidence type="ECO:0000256" key="1">
    <source>
        <dbReference type="SAM" id="MobiDB-lite"/>
    </source>
</evidence>
<feature type="region of interest" description="Disordered" evidence="1">
    <location>
        <begin position="45"/>
        <end position="64"/>
    </location>
</feature>